<accession>C5FZA4</accession>
<sequence length="137" mass="15320">MIYAGIEKPSFITGGGGSSIAISINISIILNALTPLSVLGIIKYSVVKRSRKPIKGEPLDKIINIKPYMAKHDIFIRLILLVERVLDKRRLRKRPVRQLVDKHCMVLELELKLEQGIYAICTPAPLSKSKMSSARVN</sequence>
<evidence type="ECO:0000313" key="3">
    <source>
        <dbReference type="Proteomes" id="UP000002035"/>
    </source>
</evidence>
<keyword evidence="3" id="KW-1185">Reference proteome</keyword>
<dbReference type="HOGENOM" id="CLU_1864652_0_0_1"/>
<feature type="transmembrane region" description="Helical" evidence="1">
    <location>
        <begin position="20"/>
        <end position="42"/>
    </location>
</feature>
<name>C5FZA4_ARTOC</name>
<reference evidence="3" key="1">
    <citation type="journal article" date="2012" name="MBio">
        <title>Comparative genome analysis of Trichophyton rubrum and related dermatophytes reveals candidate genes involved in infection.</title>
        <authorList>
            <person name="Martinez D.A."/>
            <person name="Oliver B.G."/>
            <person name="Graeser Y."/>
            <person name="Goldberg J.M."/>
            <person name="Li W."/>
            <person name="Martinez-Rossi N.M."/>
            <person name="Monod M."/>
            <person name="Shelest E."/>
            <person name="Barton R.C."/>
            <person name="Birch E."/>
            <person name="Brakhage A.A."/>
            <person name="Chen Z."/>
            <person name="Gurr S.J."/>
            <person name="Heiman D."/>
            <person name="Heitman J."/>
            <person name="Kosti I."/>
            <person name="Rossi A."/>
            <person name="Saif S."/>
            <person name="Samalova M."/>
            <person name="Saunders C.W."/>
            <person name="Shea T."/>
            <person name="Summerbell R.C."/>
            <person name="Xu J."/>
            <person name="Young S."/>
            <person name="Zeng Q."/>
            <person name="Birren B.W."/>
            <person name="Cuomo C.A."/>
            <person name="White T.C."/>
        </authorList>
    </citation>
    <scope>NUCLEOTIDE SEQUENCE [LARGE SCALE GENOMIC DNA]</scope>
    <source>
        <strain evidence="3">ATCC MYA-4605 / CBS 113480</strain>
    </source>
</reference>
<proteinExistence type="predicted"/>
<dbReference type="EMBL" id="DS995708">
    <property type="protein sequence ID" value="EEQ35207.1"/>
    <property type="molecule type" value="Genomic_DNA"/>
</dbReference>
<keyword evidence="1" id="KW-0472">Membrane</keyword>
<keyword evidence="1" id="KW-0812">Transmembrane</keyword>
<organism evidence="2 3">
    <name type="scientific">Arthroderma otae (strain ATCC MYA-4605 / CBS 113480)</name>
    <name type="common">Microsporum canis</name>
    <dbReference type="NCBI Taxonomy" id="554155"/>
    <lineage>
        <taxon>Eukaryota</taxon>
        <taxon>Fungi</taxon>
        <taxon>Dikarya</taxon>
        <taxon>Ascomycota</taxon>
        <taxon>Pezizomycotina</taxon>
        <taxon>Eurotiomycetes</taxon>
        <taxon>Eurotiomycetidae</taxon>
        <taxon>Onygenales</taxon>
        <taxon>Arthrodermataceae</taxon>
        <taxon>Microsporum</taxon>
    </lineage>
</organism>
<dbReference type="RefSeq" id="XP_002842943.1">
    <property type="nucleotide sequence ID" value="XM_002842897.1"/>
</dbReference>
<keyword evidence="1" id="KW-1133">Transmembrane helix</keyword>
<dbReference type="Proteomes" id="UP000002035">
    <property type="component" value="Unassembled WGS sequence"/>
</dbReference>
<dbReference type="VEuPathDB" id="FungiDB:MCYG_08026"/>
<gene>
    <name evidence="2" type="ORF">MCYG_08026</name>
</gene>
<protein>
    <submittedName>
        <fullName evidence="2">Uncharacterized protein</fullName>
    </submittedName>
</protein>
<dbReference type="GeneID" id="9227590"/>
<dbReference type="AlphaFoldDB" id="C5FZA4"/>
<evidence type="ECO:0000313" key="2">
    <source>
        <dbReference type="EMBL" id="EEQ35207.1"/>
    </source>
</evidence>
<evidence type="ECO:0000256" key="1">
    <source>
        <dbReference type="SAM" id="Phobius"/>
    </source>
</evidence>